<dbReference type="SUPFAM" id="SSF54292">
    <property type="entry name" value="2Fe-2S ferredoxin-like"/>
    <property type="match status" value="1"/>
</dbReference>
<evidence type="ECO:0000256" key="2">
    <source>
        <dbReference type="ARBA" id="ARBA00022723"/>
    </source>
</evidence>
<dbReference type="InterPro" id="IPR036884">
    <property type="entry name" value="2Fe-2S-bd_dom_sf"/>
</dbReference>
<evidence type="ECO:0000313" key="7">
    <source>
        <dbReference type="EMBL" id="RLJ65384.1"/>
    </source>
</evidence>
<protein>
    <submittedName>
        <fullName evidence="7">Isoquinoline 1-oxidoreductase alpha subunit</fullName>
    </submittedName>
</protein>
<dbReference type="InterPro" id="IPR001041">
    <property type="entry name" value="2Fe-2S_ferredoxin-type"/>
</dbReference>
<keyword evidence="4" id="KW-0408">Iron</keyword>
<keyword evidence="2" id="KW-0479">Metal-binding</keyword>
<evidence type="ECO:0000256" key="3">
    <source>
        <dbReference type="ARBA" id="ARBA00023002"/>
    </source>
</evidence>
<dbReference type="FunFam" id="3.10.20.30:FF:000020">
    <property type="entry name" value="Xanthine dehydrogenase iron-sulfur subunit"/>
    <property type="match status" value="1"/>
</dbReference>
<evidence type="ECO:0000256" key="4">
    <source>
        <dbReference type="ARBA" id="ARBA00023004"/>
    </source>
</evidence>
<dbReference type="Gene3D" id="1.10.150.120">
    <property type="entry name" value="[2Fe-2S]-binding domain"/>
    <property type="match status" value="1"/>
</dbReference>
<dbReference type="AlphaFoldDB" id="A0A497XF92"/>
<dbReference type="EMBL" id="RCCI01000005">
    <property type="protein sequence ID" value="RLJ65384.1"/>
    <property type="molecule type" value="Genomic_DNA"/>
</dbReference>
<comment type="caution">
    <text evidence="7">The sequence shown here is derived from an EMBL/GenBank/DDBJ whole genome shotgun (WGS) entry which is preliminary data.</text>
</comment>
<dbReference type="Pfam" id="PF00111">
    <property type="entry name" value="Fer2"/>
    <property type="match status" value="1"/>
</dbReference>
<evidence type="ECO:0000259" key="6">
    <source>
        <dbReference type="PROSITE" id="PS51085"/>
    </source>
</evidence>
<gene>
    <name evidence="7" type="ORF">DFR35_2049</name>
</gene>
<dbReference type="InterPro" id="IPR051452">
    <property type="entry name" value="Diverse_Oxidoreductases"/>
</dbReference>
<evidence type="ECO:0000313" key="8">
    <source>
        <dbReference type="Proteomes" id="UP000268908"/>
    </source>
</evidence>
<dbReference type="RefSeq" id="WP_121242174.1">
    <property type="nucleotide sequence ID" value="NZ_BHVV01000008.1"/>
</dbReference>
<keyword evidence="3" id="KW-0560">Oxidoreductase</keyword>
<dbReference type="GO" id="GO:0046872">
    <property type="term" value="F:metal ion binding"/>
    <property type="evidence" value="ECO:0007669"/>
    <property type="project" value="UniProtKB-KW"/>
</dbReference>
<proteinExistence type="predicted"/>
<dbReference type="SUPFAM" id="SSF47741">
    <property type="entry name" value="CO dehydrogenase ISP C-domain like"/>
    <property type="match status" value="1"/>
</dbReference>
<dbReference type="CDD" id="cd00207">
    <property type="entry name" value="fer2"/>
    <property type="match status" value="1"/>
</dbReference>
<dbReference type="PROSITE" id="PS51085">
    <property type="entry name" value="2FE2S_FER_2"/>
    <property type="match status" value="1"/>
</dbReference>
<name>A0A497XF92_9PROT</name>
<feature type="domain" description="2Fe-2S ferredoxin-type" evidence="6">
    <location>
        <begin position="1"/>
        <end position="76"/>
    </location>
</feature>
<dbReference type="PANTHER" id="PTHR44379">
    <property type="entry name" value="OXIDOREDUCTASE WITH IRON-SULFUR SUBUNIT"/>
    <property type="match status" value="1"/>
</dbReference>
<keyword evidence="8" id="KW-1185">Reference proteome</keyword>
<evidence type="ECO:0000256" key="1">
    <source>
        <dbReference type="ARBA" id="ARBA00022714"/>
    </source>
</evidence>
<dbReference type="InterPro" id="IPR002888">
    <property type="entry name" value="2Fe-2S-bd"/>
</dbReference>
<reference evidence="7 8" key="1">
    <citation type="submission" date="2018-10" db="EMBL/GenBank/DDBJ databases">
        <title>Genomic Encyclopedia of Type Strains, Phase IV (KMG-IV): sequencing the most valuable type-strain genomes for metagenomic binning, comparative biology and taxonomic classification.</title>
        <authorList>
            <person name="Goeker M."/>
        </authorList>
    </citation>
    <scope>NUCLEOTIDE SEQUENCE [LARGE SCALE GENOMIC DNA]</scope>
    <source>
        <strain evidence="7 8">DSM 26916</strain>
    </source>
</reference>
<dbReference type="GO" id="GO:0016491">
    <property type="term" value="F:oxidoreductase activity"/>
    <property type="evidence" value="ECO:0007669"/>
    <property type="project" value="UniProtKB-KW"/>
</dbReference>
<dbReference type="PANTHER" id="PTHR44379:SF2">
    <property type="entry name" value="BLR6218 PROTEIN"/>
    <property type="match status" value="1"/>
</dbReference>
<dbReference type="Proteomes" id="UP000268908">
    <property type="component" value="Unassembled WGS sequence"/>
</dbReference>
<organism evidence="7 8">
    <name type="scientific">Sulfurisoma sediminicola</name>
    <dbReference type="NCBI Taxonomy" id="1381557"/>
    <lineage>
        <taxon>Bacteria</taxon>
        <taxon>Pseudomonadati</taxon>
        <taxon>Pseudomonadota</taxon>
        <taxon>Betaproteobacteria</taxon>
        <taxon>Nitrosomonadales</taxon>
        <taxon>Sterolibacteriaceae</taxon>
        <taxon>Sulfurisoma</taxon>
    </lineage>
</organism>
<accession>A0A497XF92</accession>
<evidence type="ECO:0000256" key="5">
    <source>
        <dbReference type="ARBA" id="ARBA00023014"/>
    </source>
</evidence>
<dbReference type="GO" id="GO:0051537">
    <property type="term" value="F:2 iron, 2 sulfur cluster binding"/>
    <property type="evidence" value="ECO:0007669"/>
    <property type="project" value="UniProtKB-KW"/>
</dbReference>
<dbReference type="InterPro" id="IPR036010">
    <property type="entry name" value="2Fe-2S_ferredoxin-like_sf"/>
</dbReference>
<keyword evidence="5" id="KW-0411">Iron-sulfur</keyword>
<dbReference type="Pfam" id="PF01799">
    <property type="entry name" value="Fer2_2"/>
    <property type="match status" value="1"/>
</dbReference>
<keyword evidence="1" id="KW-0001">2Fe-2S</keyword>
<dbReference type="OrthoDB" id="9179439at2"/>
<dbReference type="InterPro" id="IPR012675">
    <property type="entry name" value="Beta-grasp_dom_sf"/>
</dbReference>
<dbReference type="Gene3D" id="3.10.20.30">
    <property type="match status" value="1"/>
</dbReference>
<sequence length="157" mass="16615">MLELKINGTIRRVDVEPEMPLLWVLRDHLGLLGTKYGCGINVCGACTVHIDGQAVRACSLPASKAVGKAIVTIEGLSPKGAAGLHRIQQAWIDHQVPQCGYCQTGMIMSAAALLAKNPSPSDADIDATMTNLCRCGTYARVREAIHALAGRPAAKKA</sequence>